<feature type="non-terminal residue" evidence="5">
    <location>
        <position position="237"/>
    </location>
</feature>
<dbReference type="InterPro" id="IPR044861">
    <property type="entry name" value="IPNS-like_FE2OG_OXY"/>
</dbReference>
<name>A0AA38GNR4_TAXCH</name>
<dbReference type="PANTHER" id="PTHR47990">
    <property type="entry name" value="2-OXOGLUTARATE (2OG) AND FE(II)-DEPENDENT OXYGENASE SUPERFAMILY PROTEIN-RELATED"/>
    <property type="match status" value="1"/>
</dbReference>
<evidence type="ECO:0000313" key="6">
    <source>
        <dbReference type="Proteomes" id="UP000824469"/>
    </source>
</evidence>
<dbReference type="InterPro" id="IPR027443">
    <property type="entry name" value="IPNS-like_sf"/>
</dbReference>
<dbReference type="Pfam" id="PF14226">
    <property type="entry name" value="DIOX_N"/>
    <property type="match status" value="1"/>
</dbReference>
<protein>
    <recommendedName>
        <fullName evidence="7">Fe2OG dioxygenase domain-containing protein</fullName>
    </recommendedName>
</protein>
<dbReference type="EMBL" id="JAHRHJ020000002">
    <property type="protein sequence ID" value="KAH9325217.1"/>
    <property type="molecule type" value="Genomic_DNA"/>
</dbReference>
<comment type="caution">
    <text evidence="5">The sequence shown here is derived from an EMBL/GenBank/DDBJ whole genome shotgun (WGS) entry which is preliminary data.</text>
</comment>
<keyword evidence="2" id="KW-0408">Iron</keyword>
<keyword evidence="6" id="KW-1185">Reference proteome</keyword>
<sequence length="237" mass="27031">MSTSLQSYVDLPLIDISQFPSEFQYGGLKHLQYHPQIAALTEGCTEWGFFAIVNHGIPVDLFQDLESVVRELFAESEERAPTSNRAKGYFLTPWMESFSMSDLPDSHSYAVPEVSLKIYPTEGNSRDTIQTYLSYMEDLTRRISKIVIASLGLEVDTFYQSDFEQCRASLRVNHYFSDGKSREDEQEVLYGHTDVNCFTILYQDNNGGLQIRSKEGEWMNVKPHSHSLVVNVGDCLK</sequence>
<dbReference type="InterPro" id="IPR026992">
    <property type="entry name" value="DIOX_N"/>
</dbReference>
<organism evidence="5 6">
    <name type="scientific">Taxus chinensis</name>
    <name type="common">Chinese yew</name>
    <name type="synonym">Taxus wallichiana var. chinensis</name>
    <dbReference type="NCBI Taxonomy" id="29808"/>
    <lineage>
        <taxon>Eukaryota</taxon>
        <taxon>Viridiplantae</taxon>
        <taxon>Streptophyta</taxon>
        <taxon>Embryophyta</taxon>
        <taxon>Tracheophyta</taxon>
        <taxon>Spermatophyta</taxon>
        <taxon>Pinopsida</taxon>
        <taxon>Pinidae</taxon>
        <taxon>Conifers II</taxon>
        <taxon>Cupressales</taxon>
        <taxon>Taxaceae</taxon>
        <taxon>Taxus</taxon>
    </lineage>
</organism>
<dbReference type="Proteomes" id="UP000824469">
    <property type="component" value="Unassembled WGS sequence"/>
</dbReference>
<dbReference type="Pfam" id="PF03171">
    <property type="entry name" value="2OG-FeII_Oxy"/>
    <property type="match status" value="1"/>
</dbReference>
<accession>A0AA38GNR4</accession>
<dbReference type="Gene3D" id="2.60.120.330">
    <property type="entry name" value="B-lactam Antibiotic, Isopenicillin N Synthase, Chain"/>
    <property type="match status" value="1"/>
</dbReference>
<feature type="domain" description="Isopenicillin N synthase-like Fe(2+) 2OG dioxygenase" evidence="3">
    <location>
        <begin position="170"/>
        <end position="235"/>
    </location>
</feature>
<feature type="domain" description="Non-haem dioxygenase N-terminal" evidence="4">
    <location>
        <begin position="11"/>
        <end position="78"/>
    </location>
</feature>
<evidence type="ECO:0000259" key="4">
    <source>
        <dbReference type="Pfam" id="PF14226"/>
    </source>
</evidence>
<dbReference type="InterPro" id="IPR050231">
    <property type="entry name" value="Iron_ascorbate_oxido_reductase"/>
</dbReference>
<proteinExistence type="predicted"/>
<dbReference type="GO" id="GO:0046872">
    <property type="term" value="F:metal ion binding"/>
    <property type="evidence" value="ECO:0007669"/>
    <property type="project" value="UniProtKB-KW"/>
</dbReference>
<evidence type="ECO:0000256" key="2">
    <source>
        <dbReference type="ARBA" id="ARBA00023004"/>
    </source>
</evidence>
<evidence type="ECO:0000256" key="1">
    <source>
        <dbReference type="ARBA" id="ARBA00022723"/>
    </source>
</evidence>
<evidence type="ECO:0008006" key="7">
    <source>
        <dbReference type="Google" id="ProtNLM"/>
    </source>
</evidence>
<gene>
    <name evidence="5" type="ORF">KI387_005395</name>
</gene>
<evidence type="ECO:0000259" key="3">
    <source>
        <dbReference type="Pfam" id="PF03171"/>
    </source>
</evidence>
<evidence type="ECO:0000313" key="5">
    <source>
        <dbReference type="EMBL" id="KAH9325217.1"/>
    </source>
</evidence>
<dbReference type="SUPFAM" id="SSF51197">
    <property type="entry name" value="Clavaminate synthase-like"/>
    <property type="match status" value="1"/>
</dbReference>
<reference evidence="5 6" key="1">
    <citation type="journal article" date="2021" name="Nat. Plants">
        <title>The Taxus genome provides insights into paclitaxel biosynthesis.</title>
        <authorList>
            <person name="Xiong X."/>
            <person name="Gou J."/>
            <person name="Liao Q."/>
            <person name="Li Y."/>
            <person name="Zhou Q."/>
            <person name="Bi G."/>
            <person name="Li C."/>
            <person name="Du R."/>
            <person name="Wang X."/>
            <person name="Sun T."/>
            <person name="Guo L."/>
            <person name="Liang H."/>
            <person name="Lu P."/>
            <person name="Wu Y."/>
            <person name="Zhang Z."/>
            <person name="Ro D.K."/>
            <person name="Shang Y."/>
            <person name="Huang S."/>
            <person name="Yan J."/>
        </authorList>
    </citation>
    <scope>NUCLEOTIDE SEQUENCE [LARGE SCALE GENOMIC DNA]</scope>
    <source>
        <strain evidence="5">Ta-2019</strain>
    </source>
</reference>
<dbReference type="AlphaFoldDB" id="A0AA38GNR4"/>
<keyword evidence="1" id="KW-0479">Metal-binding</keyword>